<sequence length="361" mass="39921">DLLHLLSDTHRFALRNRHIIDLAPLQVYLSAILFAPSSSIIRQKYDNDLGTYLDLKILPNVPLTWNAEVQKLEGHGGGVPTVAFSPDSKMLASGSYDGTVRLWEVATGEEVQKLEGYNGVIWAIAFSSDGKMLASGSDDMTVRLWEMLASGSYDRTVRLWEVATGKEVQKLEGHGGVLAVAFSPDGKMLASGSHDRTVRLWEVVTGKEVQKLEGHDVGVLAVAFSPDSKMLASGSDDKIVRLWEVATGEEYLIFDIDTVVSKAHFSGDGRYLEINSGRIDLDSYICPDRGHVSAPQVVVLTVNNQWIRRNGLDVVWLPHEFRPCGYHSDLWDAWRSHLAIGHASGTVSFFKFRDNVSEHGC</sequence>
<dbReference type="InterPro" id="IPR015943">
    <property type="entry name" value="WD40/YVTN_repeat-like_dom_sf"/>
</dbReference>
<feature type="repeat" description="WD" evidence="3">
    <location>
        <begin position="212"/>
        <end position="253"/>
    </location>
</feature>
<evidence type="ECO:0000256" key="3">
    <source>
        <dbReference type="PROSITE-ProRule" id="PRU00221"/>
    </source>
</evidence>
<dbReference type="Gene3D" id="2.130.10.10">
    <property type="entry name" value="YVTN repeat-like/Quinoprotein amine dehydrogenase"/>
    <property type="match status" value="2"/>
</dbReference>
<gene>
    <name evidence="4" type="ORF">K431DRAFT_236236</name>
</gene>
<feature type="repeat" description="WD" evidence="3">
    <location>
        <begin position="148"/>
        <end position="170"/>
    </location>
</feature>
<keyword evidence="2" id="KW-0677">Repeat</keyword>
<evidence type="ECO:0000313" key="4">
    <source>
        <dbReference type="EMBL" id="KAF2716053.1"/>
    </source>
</evidence>
<evidence type="ECO:0000256" key="2">
    <source>
        <dbReference type="ARBA" id="ARBA00022737"/>
    </source>
</evidence>
<feature type="repeat" description="WD" evidence="3">
    <location>
        <begin position="114"/>
        <end position="147"/>
    </location>
</feature>
<dbReference type="EMBL" id="MU003901">
    <property type="protein sequence ID" value="KAF2716053.1"/>
    <property type="molecule type" value="Genomic_DNA"/>
</dbReference>
<dbReference type="PANTHER" id="PTHR19879:SF9">
    <property type="entry name" value="TRANSCRIPTION INITIATION FACTOR TFIID SUBUNIT 5"/>
    <property type="match status" value="1"/>
</dbReference>
<reference evidence="4" key="1">
    <citation type="journal article" date="2020" name="Stud. Mycol.">
        <title>101 Dothideomycetes genomes: a test case for predicting lifestyles and emergence of pathogens.</title>
        <authorList>
            <person name="Haridas S."/>
            <person name="Albert R."/>
            <person name="Binder M."/>
            <person name="Bloem J."/>
            <person name="Labutti K."/>
            <person name="Salamov A."/>
            <person name="Andreopoulos B."/>
            <person name="Baker S."/>
            <person name="Barry K."/>
            <person name="Bills G."/>
            <person name="Bluhm B."/>
            <person name="Cannon C."/>
            <person name="Castanera R."/>
            <person name="Culley D."/>
            <person name="Daum C."/>
            <person name="Ezra D."/>
            <person name="Gonzalez J."/>
            <person name="Henrissat B."/>
            <person name="Kuo A."/>
            <person name="Liang C."/>
            <person name="Lipzen A."/>
            <person name="Lutzoni F."/>
            <person name="Magnuson J."/>
            <person name="Mondo S."/>
            <person name="Nolan M."/>
            <person name="Ohm R."/>
            <person name="Pangilinan J."/>
            <person name="Park H.-J."/>
            <person name="Ramirez L."/>
            <person name="Alfaro M."/>
            <person name="Sun H."/>
            <person name="Tritt A."/>
            <person name="Yoshinaga Y."/>
            <person name="Zwiers L.-H."/>
            <person name="Turgeon B."/>
            <person name="Goodwin S."/>
            <person name="Spatafora J."/>
            <person name="Crous P."/>
            <person name="Grigoriev I."/>
        </authorList>
    </citation>
    <scope>NUCLEOTIDE SEQUENCE</scope>
    <source>
        <strain evidence="4">CBS 116435</strain>
    </source>
</reference>
<dbReference type="AlphaFoldDB" id="A0A9P4UJU2"/>
<dbReference type="InterPro" id="IPR001680">
    <property type="entry name" value="WD40_rpt"/>
</dbReference>
<protein>
    <submittedName>
        <fullName evidence="4">WD40 repeat-like protein</fullName>
    </submittedName>
</protein>
<dbReference type="OrthoDB" id="538223at2759"/>
<dbReference type="SUPFAM" id="SSF50978">
    <property type="entry name" value="WD40 repeat-like"/>
    <property type="match status" value="1"/>
</dbReference>
<dbReference type="InterPro" id="IPR036322">
    <property type="entry name" value="WD40_repeat_dom_sf"/>
</dbReference>
<name>A0A9P4UJU2_9PEZI</name>
<dbReference type="Pfam" id="PF00400">
    <property type="entry name" value="WD40"/>
    <property type="match status" value="5"/>
</dbReference>
<dbReference type="PROSITE" id="PS50294">
    <property type="entry name" value="WD_REPEATS_REGION"/>
    <property type="match status" value="4"/>
</dbReference>
<evidence type="ECO:0000313" key="5">
    <source>
        <dbReference type="Proteomes" id="UP000799441"/>
    </source>
</evidence>
<dbReference type="CDD" id="cd00200">
    <property type="entry name" value="WD40"/>
    <property type="match status" value="1"/>
</dbReference>
<dbReference type="Proteomes" id="UP000799441">
    <property type="component" value="Unassembled WGS sequence"/>
</dbReference>
<proteinExistence type="predicted"/>
<feature type="non-terminal residue" evidence="4">
    <location>
        <position position="1"/>
    </location>
</feature>
<dbReference type="PROSITE" id="PS50082">
    <property type="entry name" value="WD_REPEATS_2"/>
    <property type="match status" value="5"/>
</dbReference>
<accession>A0A9P4UJU2</accession>
<dbReference type="InterPro" id="IPR019775">
    <property type="entry name" value="WD40_repeat_CS"/>
</dbReference>
<feature type="repeat" description="WD" evidence="3">
    <location>
        <begin position="72"/>
        <end position="113"/>
    </location>
</feature>
<dbReference type="PANTHER" id="PTHR19879">
    <property type="entry name" value="TRANSCRIPTION INITIATION FACTOR TFIID"/>
    <property type="match status" value="1"/>
</dbReference>
<dbReference type="PROSITE" id="PS00678">
    <property type="entry name" value="WD_REPEATS_1"/>
    <property type="match status" value="5"/>
</dbReference>
<keyword evidence="1 3" id="KW-0853">WD repeat</keyword>
<comment type="caution">
    <text evidence="4">The sequence shown here is derived from an EMBL/GenBank/DDBJ whole genome shotgun (WGS) entry which is preliminary data.</text>
</comment>
<keyword evidence="5" id="KW-1185">Reference proteome</keyword>
<organism evidence="4 5">
    <name type="scientific">Polychaeton citri CBS 116435</name>
    <dbReference type="NCBI Taxonomy" id="1314669"/>
    <lineage>
        <taxon>Eukaryota</taxon>
        <taxon>Fungi</taxon>
        <taxon>Dikarya</taxon>
        <taxon>Ascomycota</taxon>
        <taxon>Pezizomycotina</taxon>
        <taxon>Dothideomycetes</taxon>
        <taxon>Dothideomycetidae</taxon>
        <taxon>Capnodiales</taxon>
        <taxon>Capnodiaceae</taxon>
        <taxon>Polychaeton</taxon>
    </lineage>
</organism>
<dbReference type="InterPro" id="IPR020472">
    <property type="entry name" value="WD40_PAC1"/>
</dbReference>
<evidence type="ECO:0000256" key="1">
    <source>
        <dbReference type="ARBA" id="ARBA00022574"/>
    </source>
</evidence>
<feature type="repeat" description="WD" evidence="3">
    <location>
        <begin position="177"/>
        <end position="211"/>
    </location>
</feature>
<dbReference type="PRINTS" id="PR00320">
    <property type="entry name" value="GPROTEINBRPT"/>
</dbReference>
<dbReference type="SMART" id="SM00320">
    <property type="entry name" value="WD40"/>
    <property type="match status" value="4"/>
</dbReference>